<protein>
    <submittedName>
        <fullName evidence="1">Uncharacterized protein</fullName>
    </submittedName>
</protein>
<evidence type="ECO:0000313" key="1">
    <source>
        <dbReference type="EMBL" id="KAJ1882339.1"/>
    </source>
</evidence>
<proteinExistence type="predicted"/>
<dbReference type="EMBL" id="JANBPG010003248">
    <property type="protein sequence ID" value="KAJ1882339.1"/>
    <property type="molecule type" value="Genomic_DNA"/>
</dbReference>
<feature type="non-terminal residue" evidence="1">
    <location>
        <position position="118"/>
    </location>
</feature>
<reference evidence="1" key="1">
    <citation type="submission" date="2022-07" db="EMBL/GenBank/DDBJ databases">
        <title>Phylogenomic reconstructions and comparative analyses of Kickxellomycotina fungi.</title>
        <authorList>
            <person name="Reynolds N.K."/>
            <person name="Stajich J.E."/>
            <person name="Barry K."/>
            <person name="Grigoriev I.V."/>
            <person name="Crous P."/>
            <person name="Smith M.E."/>
        </authorList>
    </citation>
    <scope>NUCLEOTIDE SEQUENCE</scope>
    <source>
        <strain evidence="1">Benny 63K</strain>
    </source>
</reference>
<sequence length="118" mass="12328">MAHAPSALSAPSTSELSLLEQQLVLGQAVGDQEDALAVAISKGDYAQVLQSPAARAIFGTDLDEAQASSLPTASPLSADFSAADLRLYIQAQVQRHAQEHGAEGWQQITWVGIACLNA</sequence>
<gene>
    <name evidence="1" type="ORF">LPJ66_011169</name>
</gene>
<organism evidence="1 2">
    <name type="scientific">Kickxella alabastrina</name>
    <dbReference type="NCBI Taxonomy" id="61397"/>
    <lineage>
        <taxon>Eukaryota</taxon>
        <taxon>Fungi</taxon>
        <taxon>Fungi incertae sedis</taxon>
        <taxon>Zoopagomycota</taxon>
        <taxon>Kickxellomycotina</taxon>
        <taxon>Kickxellomycetes</taxon>
        <taxon>Kickxellales</taxon>
        <taxon>Kickxellaceae</taxon>
        <taxon>Kickxella</taxon>
    </lineage>
</organism>
<evidence type="ECO:0000313" key="2">
    <source>
        <dbReference type="Proteomes" id="UP001150581"/>
    </source>
</evidence>
<comment type="caution">
    <text evidence="1">The sequence shown here is derived from an EMBL/GenBank/DDBJ whole genome shotgun (WGS) entry which is preliminary data.</text>
</comment>
<keyword evidence="2" id="KW-1185">Reference proteome</keyword>
<name>A0ACC1I264_9FUNG</name>
<accession>A0ACC1I264</accession>
<dbReference type="Proteomes" id="UP001150581">
    <property type="component" value="Unassembled WGS sequence"/>
</dbReference>